<dbReference type="InterPro" id="IPR011051">
    <property type="entry name" value="RmlC_Cupin_sf"/>
</dbReference>
<evidence type="ECO:0008006" key="4">
    <source>
        <dbReference type="Google" id="ProtNLM"/>
    </source>
</evidence>
<dbReference type="EMBL" id="JBIRRB010000001">
    <property type="protein sequence ID" value="MFI0909817.1"/>
    <property type="molecule type" value="Genomic_DNA"/>
</dbReference>
<evidence type="ECO:0000313" key="3">
    <source>
        <dbReference type="Proteomes" id="UP001611162"/>
    </source>
</evidence>
<gene>
    <name evidence="2" type="ORF">ACH4TF_05085</name>
</gene>
<evidence type="ECO:0000313" key="2">
    <source>
        <dbReference type="EMBL" id="MFI0909817.1"/>
    </source>
</evidence>
<dbReference type="SUPFAM" id="SSF51182">
    <property type="entry name" value="RmlC-like cupins"/>
    <property type="match status" value="1"/>
</dbReference>
<organism evidence="2 3">
    <name type="scientific">Streptomyces abikoensis</name>
    <dbReference type="NCBI Taxonomy" id="97398"/>
    <lineage>
        <taxon>Bacteria</taxon>
        <taxon>Bacillati</taxon>
        <taxon>Actinomycetota</taxon>
        <taxon>Actinomycetes</taxon>
        <taxon>Kitasatosporales</taxon>
        <taxon>Streptomycetaceae</taxon>
        <taxon>Streptomyces</taxon>
    </lineage>
</organism>
<proteinExistence type="predicted"/>
<protein>
    <recommendedName>
        <fullName evidence="4">Cupin domain-containing protein</fullName>
    </recommendedName>
</protein>
<keyword evidence="3" id="KW-1185">Reference proteome</keyword>
<reference evidence="2 3" key="1">
    <citation type="submission" date="2024-10" db="EMBL/GenBank/DDBJ databases">
        <title>The Natural Products Discovery Center: Release of the First 8490 Sequenced Strains for Exploring Actinobacteria Biosynthetic Diversity.</title>
        <authorList>
            <person name="Kalkreuter E."/>
            <person name="Kautsar S.A."/>
            <person name="Yang D."/>
            <person name="Bader C.D."/>
            <person name="Teijaro C.N."/>
            <person name="Fluegel L."/>
            <person name="Davis C.M."/>
            <person name="Simpson J.R."/>
            <person name="Lauterbach L."/>
            <person name="Steele A.D."/>
            <person name="Gui C."/>
            <person name="Meng S."/>
            <person name="Li G."/>
            <person name="Viehrig K."/>
            <person name="Ye F."/>
            <person name="Su P."/>
            <person name="Kiefer A.F."/>
            <person name="Nichols A."/>
            <person name="Cepeda A.J."/>
            <person name="Yan W."/>
            <person name="Fan B."/>
            <person name="Jiang Y."/>
            <person name="Adhikari A."/>
            <person name="Zheng C.-J."/>
            <person name="Schuster L."/>
            <person name="Cowan T.M."/>
            <person name="Smanski M.J."/>
            <person name="Chevrette M.G."/>
            <person name="De Carvalho L.P.S."/>
            <person name="Shen B."/>
        </authorList>
    </citation>
    <scope>NUCLEOTIDE SEQUENCE [LARGE SCALE GENOMIC DNA]</scope>
    <source>
        <strain evidence="2 3">NPDC020979</strain>
    </source>
</reference>
<dbReference type="RefSeq" id="WP_358215493.1">
    <property type="nucleotide sequence ID" value="NZ_JBEYAO010000002.1"/>
</dbReference>
<feature type="region of interest" description="Disordered" evidence="1">
    <location>
        <begin position="1"/>
        <end position="21"/>
    </location>
</feature>
<name>A0ABW7T183_9ACTN</name>
<dbReference type="InterPro" id="IPR014710">
    <property type="entry name" value="RmlC-like_jellyroll"/>
</dbReference>
<sequence>MIVTGSGTPTRALGPAGSPSSTWRCLARRGMLHSECESFDHVVLAPGHRSTHDDAGVEQAVHLAHGTATLRLRTGSREVGAGELILVPAGCGAVLEAGPGGAGLLVLRVLSSASRAALPPRVPELPLLERTIGVPASEELVA</sequence>
<dbReference type="Proteomes" id="UP001611162">
    <property type="component" value="Unassembled WGS sequence"/>
</dbReference>
<dbReference type="Gene3D" id="2.60.120.10">
    <property type="entry name" value="Jelly Rolls"/>
    <property type="match status" value="1"/>
</dbReference>
<accession>A0ABW7T183</accession>
<comment type="caution">
    <text evidence="2">The sequence shown here is derived from an EMBL/GenBank/DDBJ whole genome shotgun (WGS) entry which is preliminary data.</text>
</comment>
<evidence type="ECO:0000256" key="1">
    <source>
        <dbReference type="SAM" id="MobiDB-lite"/>
    </source>
</evidence>